<dbReference type="AlphaFoldDB" id="A0A3B4GXQ1"/>
<dbReference type="GeneTree" id="ENSGT01120000277999"/>
<accession>A0A3B4GXQ1</accession>
<dbReference type="Ensembl" id="ENSPNYT00000027620.1">
    <property type="protein sequence ID" value="ENSPNYP00000026959.1"/>
    <property type="gene ID" value="ENSPNYG00000020336.1"/>
</dbReference>
<proteinExistence type="predicted"/>
<protein>
    <submittedName>
        <fullName evidence="1">Uncharacterized protein</fullName>
    </submittedName>
</protein>
<organism evidence="1">
    <name type="scientific">Pundamilia nyererei</name>
    <dbReference type="NCBI Taxonomy" id="303518"/>
    <lineage>
        <taxon>Eukaryota</taxon>
        <taxon>Metazoa</taxon>
        <taxon>Chordata</taxon>
        <taxon>Craniata</taxon>
        <taxon>Vertebrata</taxon>
        <taxon>Euteleostomi</taxon>
        <taxon>Actinopterygii</taxon>
        <taxon>Neopterygii</taxon>
        <taxon>Teleostei</taxon>
        <taxon>Neoteleostei</taxon>
        <taxon>Acanthomorphata</taxon>
        <taxon>Ovalentaria</taxon>
        <taxon>Cichlomorphae</taxon>
        <taxon>Cichliformes</taxon>
        <taxon>Cichlidae</taxon>
        <taxon>African cichlids</taxon>
        <taxon>Pseudocrenilabrinae</taxon>
        <taxon>Haplochromini</taxon>
        <taxon>Pundamilia</taxon>
    </lineage>
</organism>
<name>A0A3B4GXQ1_9CICH</name>
<reference evidence="1" key="1">
    <citation type="submission" date="2023-09" db="UniProtKB">
        <authorList>
            <consortium name="Ensembl"/>
        </authorList>
    </citation>
    <scope>IDENTIFICATION</scope>
</reference>
<sequence>SVNEVQSCEVAGGLSKFKIIRAKFFSGLVFISARIFMFHRVHPPKRFIVLPKRHITVVSRSEILNQRNYLNSQSL</sequence>
<evidence type="ECO:0000313" key="1">
    <source>
        <dbReference type="Ensembl" id="ENSPNYP00000026959.1"/>
    </source>
</evidence>